<keyword evidence="8 9" id="KW-0472">Membrane</keyword>
<dbReference type="Pfam" id="PF00528">
    <property type="entry name" value="BPD_transp_1"/>
    <property type="match status" value="1"/>
</dbReference>
<dbReference type="InterPro" id="IPR043429">
    <property type="entry name" value="ArtM/GltK/GlnP/TcyL/YhdX-like"/>
</dbReference>
<feature type="transmembrane region" description="Helical" evidence="9">
    <location>
        <begin position="75"/>
        <end position="96"/>
    </location>
</feature>
<dbReference type="InterPro" id="IPR010065">
    <property type="entry name" value="AA_ABC_transptr_permease_3TM"/>
</dbReference>
<dbReference type="AlphaFoldDB" id="A0A1H7FHN5"/>
<accession>A0A1H7FHN5</accession>
<dbReference type="EMBL" id="FOAJ01000001">
    <property type="protein sequence ID" value="SEK25294.1"/>
    <property type="molecule type" value="Genomic_DNA"/>
</dbReference>
<dbReference type="InterPro" id="IPR035906">
    <property type="entry name" value="MetI-like_sf"/>
</dbReference>
<dbReference type="InterPro" id="IPR000515">
    <property type="entry name" value="MetI-like"/>
</dbReference>
<evidence type="ECO:0000256" key="3">
    <source>
        <dbReference type="ARBA" id="ARBA00022448"/>
    </source>
</evidence>
<organism evidence="11 12">
    <name type="scientific">Paraburkholderia caballeronis</name>
    <dbReference type="NCBI Taxonomy" id="416943"/>
    <lineage>
        <taxon>Bacteria</taxon>
        <taxon>Pseudomonadati</taxon>
        <taxon>Pseudomonadota</taxon>
        <taxon>Betaproteobacteria</taxon>
        <taxon>Burkholderiales</taxon>
        <taxon>Burkholderiaceae</taxon>
        <taxon>Paraburkholderia</taxon>
    </lineage>
</organism>
<dbReference type="Gene3D" id="1.10.3720.10">
    <property type="entry name" value="MetI-like"/>
    <property type="match status" value="1"/>
</dbReference>
<evidence type="ECO:0000256" key="7">
    <source>
        <dbReference type="ARBA" id="ARBA00022989"/>
    </source>
</evidence>
<sequence>MRGPAFFSSFGFEWMDRIVDNFFNAGIIAQSWPQILSGFGITVLVSVLVIVVGVVWGLVLTLARTMEIRALNALIVAYIDFFRTMPQLVVLVLGYFGLPYIGVRLSPFATTVLGLGAVLSAFSAEIFWSSIKALPAGQWDAARALGFGPLRTLFSIILPQAVRLSIPLLTNRAIAVSKGTALGTAVALPEVLGQAQSLVGMLANPSPLTLAAACYLAFFIPLVILSRWLEKIYGAGSRTRRA</sequence>
<evidence type="ECO:0000256" key="5">
    <source>
        <dbReference type="ARBA" id="ARBA00022692"/>
    </source>
</evidence>
<evidence type="ECO:0000313" key="11">
    <source>
        <dbReference type="EMBL" id="SEK25294.1"/>
    </source>
</evidence>
<evidence type="ECO:0000259" key="10">
    <source>
        <dbReference type="PROSITE" id="PS50928"/>
    </source>
</evidence>
<dbReference type="PANTHER" id="PTHR30614:SF0">
    <property type="entry name" value="L-CYSTINE TRANSPORT SYSTEM PERMEASE PROTEIN TCYL"/>
    <property type="match status" value="1"/>
</dbReference>
<dbReference type="Proteomes" id="UP000199120">
    <property type="component" value="Unassembled WGS sequence"/>
</dbReference>
<dbReference type="GO" id="GO:0006865">
    <property type="term" value="P:amino acid transport"/>
    <property type="evidence" value="ECO:0007669"/>
    <property type="project" value="UniProtKB-KW"/>
</dbReference>
<dbReference type="GO" id="GO:0022857">
    <property type="term" value="F:transmembrane transporter activity"/>
    <property type="evidence" value="ECO:0007669"/>
    <property type="project" value="InterPro"/>
</dbReference>
<reference evidence="12" key="1">
    <citation type="submission" date="2016-10" db="EMBL/GenBank/DDBJ databases">
        <authorList>
            <person name="Varghese N."/>
            <person name="Submissions S."/>
        </authorList>
    </citation>
    <scope>NUCLEOTIDE SEQUENCE [LARGE SCALE GENOMIC DNA]</scope>
    <source>
        <strain evidence="12">LMG 26416</strain>
    </source>
</reference>
<gene>
    <name evidence="11" type="ORF">SAMN05192542_101330</name>
</gene>
<dbReference type="NCBIfam" id="TIGR01726">
    <property type="entry name" value="HEQRo_perm_3TM"/>
    <property type="match status" value="1"/>
</dbReference>
<keyword evidence="7 9" id="KW-1133">Transmembrane helix</keyword>
<dbReference type="STRING" id="416943.SAMN05445871_5914"/>
<evidence type="ECO:0000313" key="12">
    <source>
        <dbReference type="Proteomes" id="UP000199120"/>
    </source>
</evidence>
<dbReference type="CDD" id="cd06261">
    <property type="entry name" value="TM_PBP2"/>
    <property type="match status" value="1"/>
</dbReference>
<dbReference type="SUPFAM" id="SSF161098">
    <property type="entry name" value="MetI-like"/>
    <property type="match status" value="1"/>
</dbReference>
<evidence type="ECO:0000256" key="9">
    <source>
        <dbReference type="RuleBase" id="RU363032"/>
    </source>
</evidence>
<feature type="transmembrane region" description="Helical" evidence="9">
    <location>
        <begin position="208"/>
        <end position="229"/>
    </location>
</feature>
<evidence type="ECO:0000256" key="8">
    <source>
        <dbReference type="ARBA" id="ARBA00023136"/>
    </source>
</evidence>
<evidence type="ECO:0000256" key="1">
    <source>
        <dbReference type="ARBA" id="ARBA00004429"/>
    </source>
</evidence>
<keyword evidence="3 9" id="KW-0813">Transport</keyword>
<comment type="similarity">
    <text evidence="2">Belongs to the binding-protein-dependent transport system permease family. HisMQ subfamily.</text>
</comment>
<keyword evidence="5 9" id="KW-0812">Transmembrane</keyword>
<dbReference type="PANTHER" id="PTHR30614">
    <property type="entry name" value="MEMBRANE COMPONENT OF AMINO ACID ABC TRANSPORTER"/>
    <property type="match status" value="1"/>
</dbReference>
<dbReference type="GO" id="GO:0043190">
    <property type="term" value="C:ATP-binding cassette (ABC) transporter complex"/>
    <property type="evidence" value="ECO:0007669"/>
    <property type="project" value="InterPro"/>
</dbReference>
<feature type="domain" description="ABC transmembrane type-1" evidence="10">
    <location>
        <begin position="39"/>
        <end position="229"/>
    </location>
</feature>
<proteinExistence type="inferred from homology"/>
<evidence type="ECO:0000256" key="2">
    <source>
        <dbReference type="ARBA" id="ARBA00010072"/>
    </source>
</evidence>
<keyword evidence="12" id="KW-1185">Reference proteome</keyword>
<comment type="subcellular location">
    <subcellularLocation>
        <location evidence="1">Cell inner membrane</location>
        <topology evidence="1">Multi-pass membrane protein</topology>
    </subcellularLocation>
    <subcellularLocation>
        <location evidence="9">Cell membrane</location>
        <topology evidence="9">Multi-pass membrane protein</topology>
    </subcellularLocation>
</comment>
<dbReference type="PROSITE" id="PS50928">
    <property type="entry name" value="ABC_TM1"/>
    <property type="match status" value="1"/>
</dbReference>
<keyword evidence="4" id="KW-1003">Cell membrane</keyword>
<name>A0A1H7FHN5_9BURK</name>
<keyword evidence="6" id="KW-0029">Amino-acid transport</keyword>
<protein>
    <submittedName>
        <fullName evidence="11">Amino acid ABC transporter membrane protein 1, PAAT family</fullName>
    </submittedName>
</protein>
<evidence type="ECO:0000256" key="4">
    <source>
        <dbReference type="ARBA" id="ARBA00022475"/>
    </source>
</evidence>
<evidence type="ECO:0000256" key="6">
    <source>
        <dbReference type="ARBA" id="ARBA00022970"/>
    </source>
</evidence>
<feature type="transmembrane region" description="Helical" evidence="9">
    <location>
        <begin position="39"/>
        <end position="63"/>
    </location>
</feature>